<reference evidence="1" key="1">
    <citation type="submission" date="2021-06" db="EMBL/GenBank/DDBJ databases">
        <authorList>
            <person name="Kallberg Y."/>
            <person name="Tangrot J."/>
            <person name="Rosling A."/>
        </authorList>
    </citation>
    <scope>NUCLEOTIDE SEQUENCE</scope>
    <source>
        <strain evidence="1">CL551</strain>
    </source>
</reference>
<evidence type="ECO:0000313" key="1">
    <source>
        <dbReference type="EMBL" id="CAG8735859.1"/>
    </source>
</evidence>
<evidence type="ECO:0000313" key="2">
    <source>
        <dbReference type="Proteomes" id="UP000789342"/>
    </source>
</evidence>
<comment type="caution">
    <text evidence="1">The sequence shown here is derived from an EMBL/GenBank/DDBJ whole genome shotgun (WGS) entry which is preliminary data.</text>
</comment>
<organism evidence="1 2">
    <name type="scientific">Acaulospora morrowiae</name>
    <dbReference type="NCBI Taxonomy" id="94023"/>
    <lineage>
        <taxon>Eukaryota</taxon>
        <taxon>Fungi</taxon>
        <taxon>Fungi incertae sedis</taxon>
        <taxon>Mucoromycota</taxon>
        <taxon>Glomeromycotina</taxon>
        <taxon>Glomeromycetes</taxon>
        <taxon>Diversisporales</taxon>
        <taxon>Acaulosporaceae</taxon>
        <taxon>Acaulospora</taxon>
    </lineage>
</organism>
<accession>A0A9N9IIS8</accession>
<gene>
    <name evidence="1" type="ORF">AMORRO_LOCUS14362</name>
</gene>
<sequence length="59" mass="7008">MRRPFRDDGNDFPLKRLIYNKKSKITEAMYKTVAQSHDKIIKGASNLSENETRPWLREI</sequence>
<proteinExistence type="predicted"/>
<dbReference type="AlphaFoldDB" id="A0A9N9IIS8"/>
<feature type="non-terminal residue" evidence="1">
    <location>
        <position position="59"/>
    </location>
</feature>
<protein>
    <submittedName>
        <fullName evidence="1">3691_t:CDS:1</fullName>
    </submittedName>
</protein>
<dbReference type="EMBL" id="CAJVPV010028196">
    <property type="protein sequence ID" value="CAG8735859.1"/>
    <property type="molecule type" value="Genomic_DNA"/>
</dbReference>
<keyword evidence="2" id="KW-1185">Reference proteome</keyword>
<name>A0A9N9IIS8_9GLOM</name>
<dbReference type="Proteomes" id="UP000789342">
    <property type="component" value="Unassembled WGS sequence"/>
</dbReference>